<dbReference type="AlphaFoldDB" id="A0A346AYN8"/>
<evidence type="ECO:0000313" key="4">
    <source>
        <dbReference type="EMBL" id="AXL20981.1"/>
    </source>
</evidence>
<dbReference type="KEGG" id="meg:DKB62_05045"/>
<dbReference type="EMBL" id="CP029462">
    <property type="protein sequence ID" value="AXL20981.1"/>
    <property type="molecule type" value="Genomic_DNA"/>
</dbReference>
<evidence type="ECO:0000259" key="3">
    <source>
        <dbReference type="Pfam" id="PF02525"/>
    </source>
</evidence>
<gene>
    <name evidence="4" type="ORF">DKB62_05045</name>
</gene>
<reference evidence="4 5" key="1">
    <citation type="submission" date="2018-05" db="EMBL/GenBank/DDBJ databases">
        <title>Complete genome sequence of Megasphaera sp. AJH120T, isolated from the ceca of a chicken.</title>
        <authorList>
            <person name="Maki J."/>
            <person name="Looft T."/>
        </authorList>
    </citation>
    <scope>NUCLEOTIDE SEQUENCE [LARGE SCALE GENOMIC DNA]</scope>
    <source>
        <strain evidence="4 5">AJH120</strain>
    </source>
</reference>
<dbReference type="Pfam" id="PF02525">
    <property type="entry name" value="Flavodoxin_2"/>
    <property type="match status" value="1"/>
</dbReference>
<dbReference type="RefSeq" id="WP_107196467.1">
    <property type="nucleotide sequence ID" value="NZ_CP029462.1"/>
</dbReference>
<keyword evidence="5" id="KW-1185">Reference proteome</keyword>
<dbReference type="InterPro" id="IPR003680">
    <property type="entry name" value="Flavodoxin_fold"/>
</dbReference>
<dbReference type="InterPro" id="IPR051796">
    <property type="entry name" value="ISF_SsuE-like"/>
</dbReference>
<proteinExistence type="predicted"/>
<evidence type="ECO:0000313" key="5">
    <source>
        <dbReference type="Proteomes" id="UP000254337"/>
    </source>
</evidence>
<dbReference type="InterPro" id="IPR029039">
    <property type="entry name" value="Flavoprotein-like_sf"/>
</dbReference>
<dbReference type="OrthoDB" id="9805976at2"/>
<name>A0A346AYN8_9FIRM</name>
<feature type="domain" description="Flavodoxin-like fold" evidence="3">
    <location>
        <begin position="1"/>
        <end position="145"/>
    </location>
</feature>
<dbReference type="PANTHER" id="PTHR43278">
    <property type="entry name" value="NAD(P)H-DEPENDENT FMN-CONTAINING OXIDOREDUCTASE YWQN-RELATED"/>
    <property type="match status" value="1"/>
</dbReference>
<organism evidence="4 5">
    <name type="scientific">Megasphaera stantonii</name>
    <dbReference type="NCBI Taxonomy" id="2144175"/>
    <lineage>
        <taxon>Bacteria</taxon>
        <taxon>Bacillati</taxon>
        <taxon>Bacillota</taxon>
        <taxon>Negativicutes</taxon>
        <taxon>Veillonellales</taxon>
        <taxon>Veillonellaceae</taxon>
        <taxon>Megasphaera</taxon>
    </lineage>
</organism>
<sequence>MNILLLNRSPKAHSTTLDMTKAFLNGLCQTEPAHIQYISSYDKNVKYCQGDLSCWFRQDGRCIIQDDDMNDILAAMKESDVIVWSFPLHCHGLPASLKAIWDRTIAFLKINMTQGKTYVEHERTFDLTAKKHVVIVGGGYPYYPDNFAAVKTLMQIYLKHPAMACICETALLDASAPEIEPLKEALFARLHEAGIEYGKTGQLSAETVRQLESPLVPNETYIAMINSLAPETKAQ</sequence>
<evidence type="ECO:0000256" key="2">
    <source>
        <dbReference type="ARBA" id="ARBA00022643"/>
    </source>
</evidence>
<accession>A0A346AYN8</accession>
<keyword evidence="1" id="KW-0285">Flavoprotein</keyword>
<evidence type="ECO:0000256" key="1">
    <source>
        <dbReference type="ARBA" id="ARBA00022630"/>
    </source>
</evidence>
<dbReference type="Proteomes" id="UP000254337">
    <property type="component" value="Chromosome"/>
</dbReference>
<dbReference type="Gene3D" id="3.40.50.360">
    <property type="match status" value="1"/>
</dbReference>
<keyword evidence="2" id="KW-0288">FMN</keyword>
<dbReference type="PANTHER" id="PTHR43278:SF2">
    <property type="entry name" value="IRON-SULFUR FLAVOPROTEIN"/>
    <property type="match status" value="1"/>
</dbReference>
<protein>
    <submittedName>
        <fullName evidence="4">Flavodoxin family protein</fullName>
    </submittedName>
</protein>
<dbReference type="SUPFAM" id="SSF52218">
    <property type="entry name" value="Flavoproteins"/>
    <property type="match status" value="1"/>
</dbReference>